<keyword evidence="2" id="KW-0472">Membrane</keyword>
<evidence type="ECO:0000313" key="4">
    <source>
        <dbReference type="Proteomes" id="UP000001812"/>
    </source>
</evidence>
<gene>
    <name evidence="3" type="ORF">BURPS1710A_0518</name>
</gene>
<evidence type="ECO:0000256" key="1">
    <source>
        <dbReference type="SAM" id="MobiDB-lite"/>
    </source>
</evidence>
<sequence length="389" mass="41810">MRAAATHAARRRATRAGTRARTRASRKLAKAAKAAKHMNAARCAPARRAHAMTSCTRRAVPAARTIRRHGEGRRAPRPARQPAPSPGSGARARRTRARPAVPSGRQSREGPSARRPRADRKPPRAARRRRASTHVRRMFMQGTVSLWPLIGVAVIVVGFALRFNPMLIVATAAIVTAASAHFPPERILAAIGAGFLKTRNIPLIILLPLAVIGLLERHGLRERAQAWIASIRAATAGRLLILYLLVRELTAAVGLTGLGGHPQMVRPLIAPMAEGATENRFGPLPDAIRHRLRAYAAATDNVGLFFGEDIFVAFGAIVLMVTFLKEAGIAVEPMRVALWGIPTAVSAFVIHGARLWLLDRRLERELRASAAPHAASNGANAAADNGGRA</sequence>
<keyword evidence="2" id="KW-0812">Transmembrane</keyword>
<feature type="compositionally biased region" description="Basic residues" evidence="1">
    <location>
        <begin position="114"/>
        <end position="134"/>
    </location>
</feature>
<evidence type="ECO:0000256" key="2">
    <source>
        <dbReference type="SAM" id="Phobius"/>
    </source>
</evidence>
<dbReference type="HOGENOM" id="CLU_820571_0_0_4"/>
<dbReference type="Pfam" id="PF06149">
    <property type="entry name" value="DUF969"/>
    <property type="match status" value="1"/>
</dbReference>
<protein>
    <recommendedName>
        <fullName evidence="5">DUF969 domain-containing protein</fullName>
    </recommendedName>
</protein>
<proteinExistence type="predicted"/>
<reference evidence="3 4" key="2">
    <citation type="submission" date="2009-05" db="EMBL/GenBank/DDBJ databases">
        <authorList>
            <person name="Harkins D.M."/>
            <person name="DeShazer D."/>
            <person name="Woods D.E."/>
            <person name="Brinkac L.M."/>
            <person name="Brown K.A."/>
            <person name="Hung G.C."/>
            <person name="Tuanyok A."/>
            <person name="Zhang B."/>
            <person name="Nierman W.C."/>
        </authorList>
    </citation>
    <scope>NUCLEOTIDE SEQUENCE [LARGE SCALE GENOMIC DNA]</scope>
    <source>
        <strain evidence="3 4">1710a</strain>
    </source>
</reference>
<dbReference type="AlphaFoldDB" id="A0A0E1VZ05"/>
<organism evidence="3 4">
    <name type="scientific">Burkholderia pseudomallei 1710a</name>
    <dbReference type="NCBI Taxonomy" id="320371"/>
    <lineage>
        <taxon>Bacteria</taxon>
        <taxon>Pseudomonadati</taxon>
        <taxon>Pseudomonadota</taxon>
        <taxon>Betaproteobacteria</taxon>
        <taxon>Burkholderiales</taxon>
        <taxon>Burkholderiaceae</taxon>
        <taxon>Burkholderia</taxon>
        <taxon>pseudomallei group</taxon>
    </lineage>
</organism>
<feature type="compositionally biased region" description="Basic residues" evidence="1">
    <location>
        <begin position="8"/>
        <end position="36"/>
    </location>
</feature>
<feature type="transmembrane region" description="Helical" evidence="2">
    <location>
        <begin position="138"/>
        <end position="160"/>
    </location>
</feature>
<reference evidence="4" key="1">
    <citation type="submission" date="2007-08" db="EMBL/GenBank/DDBJ databases">
        <title>Annotation of Burkholderia pseudomallei 1710a.</title>
        <authorList>
            <person name="Harkins D.M."/>
            <person name="DeShazer D."/>
            <person name="Woods D.E."/>
            <person name="Brinkac L.M."/>
            <person name="Brown K.A."/>
            <person name="Hung G.C."/>
            <person name="Tuanyok A."/>
            <person name="Zhang B."/>
            <person name="Nierman W.C."/>
        </authorList>
    </citation>
    <scope>NUCLEOTIDE SEQUENCE [LARGE SCALE GENOMIC DNA]</scope>
    <source>
        <strain evidence="4">1710a</strain>
    </source>
</reference>
<evidence type="ECO:0000313" key="3">
    <source>
        <dbReference type="EMBL" id="EET06128.1"/>
    </source>
</evidence>
<feature type="region of interest" description="Disordered" evidence="1">
    <location>
        <begin position="1"/>
        <end position="134"/>
    </location>
</feature>
<dbReference type="EMBL" id="CM000832">
    <property type="protein sequence ID" value="EET06128.1"/>
    <property type="molecule type" value="Genomic_DNA"/>
</dbReference>
<name>A0A0E1VZ05_BURPE</name>
<feature type="transmembrane region" description="Helical" evidence="2">
    <location>
        <begin position="203"/>
        <end position="220"/>
    </location>
</feature>
<evidence type="ECO:0008006" key="5">
    <source>
        <dbReference type="Google" id="ProtNLM"/>
    </source>
</evidence>
<dbReference type="InterPro" id="IPR010374">
    <property type="entry name" value="DUF969"/>
</dbReference>
<dbReference type="Proteomes" id="UP000001812">
    <property type="component" value="Chromosome I"/>
</dbReference>
<feature type="transmembrane region" description="Helical" evidence="2">
    <location>
        <begin position="336"/>
        <end position="357"/>
    </location>
</feature>
<keyword evidence="2" id="KW-1133">Transmembrane helix</keyword>
<accession>A0A0E1VZ05</accession>
<feature type="transmembrane region" description="Helical" evidence="2">
    <location>
        <begin position="302"/>
        <end position="324"/>
    </location>
</feature>